<feature type="compositionally biased region" description="Basic and acidic residues" evidence="1">
    <location>
        <begin position="11"/>
        <end position="31"/>
    </location>
</feature>
<feature type="compositionally biased region" description="Polar residues" evidence="1">
    <location>
        <begin position="1"/>
        <end position="10"/>
    </location>
</feature>
<evidence type="ECO:0000313" key="3">
    <source>
        <dbReference type="Proteomes" id="UP000324748"/>
    </source>
</evidence>
<accession>A0A5B0MLI1</accession>
<proteinExistence type="predicted"/>
<protein>
    <submittedName>
        <fullName evidence="2">Uncharacterized protein</fullName>
    </submittedName>
</protein>
<feature type="region of interest" description="Disordered" evidence="1">
    <location>
        <begin position="1"/>
        <end position="53"/>
    </location>
</feature>
<comment type="caution">
    <text evidence="2">The sequence shown here is derived from an EMBL/GenBank/DDBJ whole genome shotgun (WGS) entry which is preliminary data.</text>
</comment>
<dbReference type="AlphaFoldDB" id="A0A5B0MLI1"/>
<evidence type="ECO:0000256" key="1">
    <source>
        <dbReference type="SAM" id="MobiDB-lite"/>
    </source>
</evidence>
<dbReference type="Proteomes" id="UP000324748">
    <property type="component" value="Unassembled WGS sequence"/>
</dbReference>
<organism evidence="2 3">
    <name type="scientific">Puccinia graminis f. sp. tritici</name>
    <dbReference type="NCBI Taxonomy" id="56615"/>
    <lineage>
        <taxon>Eukaryota</taxon>
        <taxon>Fungi</taxon>
        <taxon>Dikarya</taxon>
        <taxon>Basidiomycota</taxon>
        <taxon>Pucciniomycotina</taxon>
        <taxon>Pucciniomycetes</taxon>
        <taxon>Pucciniales</taxon>
        <taxon>Pucciniaceae</taxon>
        <taxon>Puccinia</taxon>
    </lineage>
</organism>
<evidence type="ECO:0000313" key="2">
    <source>
        <dbReference type="EMBL" id="KAA1077725.1"/>
    </source>
</evidence>
<gene>
    <name evidence="2" type="ORF">PGT21_018059</name>
</gene>
<keyword evidence="3" id="KW-1185">Reference proteome</keyword>
<dbReference type="EMBL" id="VSWC01000144">
    <property type="protein sequence ID" value="KAA1077725.1"/>
    <property type="molecule type" value="Genomic_DNA"/>
</dbReference>
<sequence>MAPSSSTPVTRSKDKDGEKEEKETYNVDKDTVNVPKFNGDNYPIWMTQSSPAP</sequence>
<name>A0A5B0MLI1_PUCGR</name>
<reference evidence="2 3" key="1">
    <citation type="submission" date="2019-05" db="EMBL/GenBank/DDBJ databases">
        <title>Emergence of the Ug99 lineage of the wheat stem rust pathogen through somatic hybridization.</title>
        <authorList>
            <person name="Li F."/>
            <person name="Upadhyaya N.M."/>
            <person name="Sperschneider J."/>
            <person name="Matny O."/>
            <person name="Nguyen-Phuc H."/>
            <person name="Mago R."/>
            <person name="Raley C."/>
            <person name="Miller M.E."/>
            <person name="Silverstein K.A.T."/>
            <person name="Henningsen E."/>
            <person name="Hirsch C.D."/>
            <person name="Visser B."/>
            <person name="Pretorius Z.A."/>
            <person name="Steffenson B.J."/>
            <person name="Schwessinger B."/>
            <person name="Dodds P.N."/>
            <person name="Figueroa M."/>
        </authorList>
    </citation>
    <scope>NUCLEOTIDE SEQUENCE [LARGE SCALE GENOMIC DNA]</scope>
    <source>
        <strain evidence="2">21-0</strain>
    </source>
</reference>